<dbReference type="GO" id="GO:0015192">
    <property type="term" value="F:L-phenylalanine transmembrane transporter activity"/>
    <property type="evidence" value="ECO:0007669"/>
    <property type="project" value="TreeGrafter"/>
</dbReference>
<evidence type="ECO:0000256" key="2">
    <source>
        <dbReference type="ARBA" id="ARBA00022741"/>
    </source>
</evidence>
<dbReference type="SMART" id="SM00382">
    <property type="entry name" value="AAA"/>
    <property type="match status" value="1"/>
</dbReference>
<dbReference type="GO" id="GO:0015188">
    <property type="term" value="F:L-isoleucine transmembrane transporter activity"/>
    <property type="evidence" value="ECO:0007669"/>
    <property type="project" value="TreeGrafter"/>
</dbReference>
<proteinExistence type="predicted"/>
<evidence type="ECO:0000313" key="6">
    <source>
        <dbReference type="Proteomes" id="UP000193083"/>
    </source>
</evidence>
<dbReference type="SUPFAM" id="SSF52540">
    <property type="entry name" value="P-loop containing nucleoside triphosphate hydrolases"/>
    <property type="match status" value="1"/>
</dbReference>
<organism evidence="5 6">
    <name type="scientific">Mesorhizobium australicum</name>
    <dbReference type="NCBI Taxonomy" id="536018"/>
    <lineage>
        <taxon>Bacteria</taxon>
        <taxon>Pseudomonadati</taxon>
        <taxon>Pseudomonadota</taxon>
        <taxon>Alphaproteobacteria</taxon>
        <taxon>Hyphomicrobiales</taxon>
        <taxon>Phyllobacteriaceae</taxon>
        <taxon>Mesorhizobium</taxon>
    </lineage>
</organism>
<dbReference type="Pfam" id="PF00005">
    <property type="entry name" value="ABC_tran"/>
    <property type="match status" value="1"/>
</dbReference>
<accession>A0A1X7MS57</accession>
<dbReference type="GO" id="GO:0005524">
    <property type="term" value="F:ATP binding"/>
    <property type="evidence" value="ECO:0007669"/>
    <property type="project" value="UniProtKB-KW"/>
</dbReference>
<dbReference type="GO" id="GO:1903805">
    <property type="term" value="P:L-valine import across plasma membrane"/>
    <property type="evidence" value="ECO:0007669"/>
    <property type="project" value="TreeGrafter"/>
</dbReference>
<keyword evidence="1" id="KW-0813">Transport</keyword>
<sequence>MSGAMSGAQYAVEAAGIEKRYGGVVALRGVDVRIREGAIYGLIGPNGAGKSTMFDILCGITKPDTGTVRVLDMDVAGLPAHQVARRGVGRTFQRTAMFGESTVYENLLFASYGSMRHSVAARLLRLPVWRQDMAAFAAKADEVLVTCGLDGLRDQPASSLAYGTQRRLAVAIMLMNEPRVIFLDEPVAGMNENETASFIELMRTVAKGRTIVIVEHDMAAIGALCDEVLVMVDGRPIVNDTPARALKHPEVIAAYLGADDDEPA</sequence>
<dbReference type="Gene3D" id="3.40.50.300">
    <property type="entry name" value="P-loop containing nucleotide triphosphate hydrolases"/>
    <property type="match status" value="1"/>
</dbReference>
<evidence type="ECO:0000256" key="3">
    <source>
        <dbReference type="ARBA" id="ARBA00022840"/>
    </source>
</evidence>
<evidence type="ECO:0000256" key="1">
    <source>
        <dbReference type="ARBA" id="ARBA00022448"/>
    </source>
</evidence>
<keyword evidence="6" id="KW-1185">Reference proteome</keyword>
<dbReference type="PANTHER" id="PTHR45772">
    <property type="entry name" value="CONSERVED COMPONENT OF ABC TRANSPORTER FOR NATURAL AMINO ACIDS-RELATED"/>
    <property type="match status" value="1"/>
</dbReference>
<dbReference type="InterPro" id="IPR051120">
    <property type="entry name" value="ABC_AA/LPS_Transport"/>
</dbReference>
<dbReference type="GO" id="GO:1903806">
    <property type="term" value="P:L-isoleucine import across plasma membrane"/>
    <property type="evidence" value="ECO:0007669"/>
    <property type="project" value="TreeGrafter"/>
</dbReference>
<keyword evidence="3 5" id="KW-0067">ATP-binding</keyword>
<keyword evidence="2" id="KW-0547">Nucleotide-binding</keyword>
<gene>
    <name evidence="5" type="ORF">SAMN02982922_0598</name>
</gene>
<dbReference type="InterPro" id="IPR003593">
    <property type="entry name" value="AAA+_ATPase"/>
</dbReference>
<dbReference type="InterPro" id="IPR003439">
    <property type="entry name" value="ABC_transporter-like_ATP-bd"/>
</dbReference>
<dbReference type="GO" id="GO:0005304">
    <property type="term" value="F:L-valine transmembrane transporter activity"/>
    <property type="evidence" value="ECO:0007669"/>
    <property type="project" value="TreeGrafter"/>
</dbReference>
<feature type="domain" description="ABC transporter" evidence="4">
    <location>
        <begin position="12"/>
        <end position="258"/>
    </location>
</feature>
<dbReference type="PROSITE" id="PS50893">
    <property type="entry name" value="ABC_TRANSPORTER_2"/>
    <property type="match status" value="1"/>
</dbReference>
<dbReference type="GO" id="GO:0005886">
    <property type="term" value="C:plasma membrane"/>
    <property type="evidence" value="ECO:0007669"/>
    <property type="project" value="TreeGrafter"/>
</dbReference>
<dbReference type="GO" id="GO:0016887">
    <property type="term" value="F:ATP hydrolysis activity"/>
    <property type="evidence" value="ECO:0007669"/>
    <property type="project" value="InterPro"/>
</dbReference>
<dbReference type="GO" id="GO:0015808">
    <property type="term" value="P:L-alanine transport"/>
    <property type="evidence" value="ECO:0007669"/>
    <property type="project" value="TreeGrafter"/>
</dbReference>
<dbReference type="CDD" id="cd03219">
    <property type="entry name" value="ABC_Mj1267_LivG_branched"/>
    <property type="match status" value="1"/>
</dbReference>
<evidence type="ECO:0000313" key="5">
    <source>
        <dbReference type="EMBL" id="SMH27660.1"/>
    </source>
</evidence>
<protein>
    <submittedName>
        <fullName evidence="5">Branched-chain amino acid transport system ATP-binding protein</fullName>
    </submittedName>
</protein>
<dbReference type="AlphaFoldDB" id="A0A1X7MS57"/>
<dbReference type="EMBL" id="FXBL01000004">
    <property type="protein sequence ID" value="SMH27660.1"/>
    <property type="molecule type" value="Genomic_DNA"/>
</dbReference>
<evidence type="ECO:0000259" key="4">
    <source>
        <dbReference type="PROSITE" id="PS50893"/>
    </source>
</evidence>
<dbReference type="PANTHER" id="PTHR45772:SF7">
    <property type="entry name" value="AMINO ACID ABC TRANSPORTER ATP-BINDING PROTEIN"/>
    <property type="match status" value="1"/>
</dbReference>
<dbReference type="GO" id="GO:0042941">
    <property type="term" value="P:D-alanine transmembrane transport"/>
    <property type="evidence" value="ECO:0007669"/>
    <property type="project" value="TreeGrafter"/>
</dbReference>
<reference evidence="6" key="1">
    <citation type="submission" date="2017-04" db="EMBL/GenBank/DDBJ databases">
        <authorList>
            <person name="Varghese N."/>
            <person name="Submissions S."/>
        </authorList>
    </citation>
    <scope>NUCLEOTIDE SEQUENCE [LARGE SCALE GENOMIC DNA]</scope>
    <source>
        <strain evidence="6">B5P</strain>
    </source>
</reference>
<dbReference type="InterPro" id="IPR027417">
    <property type="entry name" value="P-loop_NTPase"/>
</dbReference>
<name>A0A1X7MS57_9HYPH</name>
<dbReference type="Proteomes" id="UP000193083">
    <property type="component" value="Unassembled WGS sequence"/>
</dbReference>